<dbReference type="Pfam" id="PF13378">
    <property type="entry name" value="MR_MLE_C"/>
    <property type="match status" value="1"/>
</dbReference>
<dbReference type="RefSeq" id="WP_194447151.1">
    <property type="nucleotide sequence ID" value="NZ_CP063849.1"/>
</dbReference>
<evidence type="ECO:0000313" key="4">
    <source>
        <dbReference type="EMBL" id="QOY85481.1"/>
    </source>
</evidence>
<dbReference type="Gene3D" id="3.20.20.120">
    <property type="entry name" value="Enolase-like C-terminal domain"/>
    <property type="match status" value="1"/>
</dbReference>
<reference evidence="4 5" key="1">
    <citation type="submission" date="2020-10" db="EMBL/GenBank/DDBJ databases">
        <title>Complete genome sequence of Paludibaculum fermentans P105T, a facultatively anaerobic acidobacterium capable of dissimilatory Fe(III) reduction.</title>
        <authorList>
            <person name="Dedysh S.N."/>
            <person name="Beletsky A.V."/>
            <person name="Kulichevskaya I.S."/>
            <person name="Mardanov A.V."/>
            <person name="Ravin N.V."/>
        </authorList>
    </citation>
    <scope>NUCLEOTIDE SEQUENCE [LARGE SCALE GENOMIC DNA]</scope>
    <source>
        <strain evidence="4 5">P105</strain>
    </source>
</reference>
<dbReference type="Gene3D" id="3.30.390.10">
    <property type="entry name" value="Enolase-like, N-terminal domain"/>
    <property type="match status" value="1"/>
</dbReference>
<organism evidence="4 5">
    <name type="scientific">Paludibaculum fermentans</name>
    <dbReference type="NCBI Taxonomy" id="1473598"/>
    <lineage>
        <taxon>Bacteria</taxon>
        <taxon>Pseudomonadati</taxon>
        <taxon>Acidobacteriota</taxon>
        <taxon>Terriglobia</taxon>
        <taxon>Bryobacterales</taxon>
        <taxon>Bryobacteraceae</taxon>
        <taxon>Paludibaculum</taxon>
    </lineage>
</organism>
<dbReference type="SFLD" id="SFLDS00001">
    <property type="entry name" value="Enolase"/>
    <property type="match status" value="1"/>
</dbReference>
<dbReference type="Pfam" id="PF02746">
    <property type="entry name" value="MR_MLE_N"/>
    <property type="match status" value="1"/>
</dbReference>
<feature type="domain" description="Mandelate racemase/muconate lactonizing enzyme N-terminal" evidence="2">
    <location>
        <begin position="54"/>
        <end position="151"/>
    </location>
</feature>
<evidence type="ECO:0000259" key="3">
    <source>
        <dbReference type="Pfam" id="PF13378"/>
    </source>
</evidence>
<dbReference type="InterPro" id="IPR029017">
    <property type="entry name" value="Enolase-like_N"/>
</dbReference>
<dbReference type="PANTHER" id="PTHR48080">
    <property type="entry name" value="D-GALACTONATE DEHYDRATASE-RELATED"/>
    <property type="match status" value="1"/>
</dbReference>
<proteinExistence type="predicted"/>
<sequence length="394" mass="42610">MTRIRSVEAIPVRLARDLDEATGTAGSPSVLKSGEADYRWSASVPAIYSRHFETALVKVTLDNGLTGWGEAQAPLAPQVACAIVDRLLAPLLVGVEFQPEPEHIEKTWHNLYGSMRVRGQTGGFMLDAISGVDLALWDLAGRMRQQPVSGIIAGSLAKTRVSAYLSGLPSGSFADRCRFALDYQAQGFGCFKVFHEAAEGELFQLLDELHDALGASAQLAVDALWRLEESNAAAFGRQLDRRNAVWLECPFMPEEAEAHVRLADEIQTPLAAGESFRTRNEIAPLLHALRFVQPDLGRTGITEGLRIAAMAASANAAVLPHVSIALGPQIAAAIHFAAALENAPLLEFNPSVCRMANLFLESPLRVEDAHWQVPAGPGLGIQVKEAELRAAIRW</sequence>
<feature type="domain" description="Enolase C-terminal" evidence="3">
    <location>
        <begin position="180"/>
        <end position="386"/>
    </location>
</feature>
<evidence type="ECO:0000259" key="2">
    <source>
        <dbReference type="Pfam" id="PF02746"/>
    </source>
</evidence>
<protein>
    <submittedName>
        <fullName evidence="4">Mandelate racemase/muconate lactonizing enzyme family protein</fullName>
    </submittedName>
</protein>
<dbReference type="EMBL" id="CP063849">
    <property type="protein sequence ID" value="QOY85481.1"/>
    <property type="molecule type" value="Genomic_DNA"/>
</dbReference>
<accession>A0A7S7NKU2</accession>
<dbReference type="SUPFAM" id="SSF51604">
    <property type="entry name" value="Enolase C-terminal domain-like"/>
    <property type="match status" value="1"/>
</dbReference>
<dbReference type="InterPro" id="IPR013341">
    <property type="entry name" value="Mandelate_racemase_N_dom"/>
</dbReference>
<evidence type="ECO:0000256" key="1">
    <source>
        <dbReference type="ARBA" id="ARBA00023239"/>
    </source>
</evidence>
<dbReference type="InterPro" id="IPR034593">
    <property type="entry name" value="DgoD-like"/>
</dbReference>
<dbReference type="InterPro" id="IPR029065">
    <property type="entry name" value="Enolase_C-like"/>
</dbReference>
<dbReference type="SUPFAM" id="SSF54826">
    <property type="entry name" value="Enolase N-terminal domain-like"/>
    <property type="match status" value="1"/>
</dbReference>
<keyword evidence="1" id="KW-0456">Lyase</keyword>
<dbReference type="InterPro" id="IPR036849">
    <property type="entry name" value="Enolase-like_C_sf"/>
</dbReference>
<name>A0A7S7NKU2_PALFE</name>
<dbReference type="PANTHER" id="PTHR48080:SF2">
    <property type="entry name" value="D-GALACTONATE DEHYDRATASE"/>
    <property type="match status" value="1"/>
</dbReference>
<dbReference type="AlphaFoldDB" id="A0A7S7NKU2"/>
<keyword evidence="5" id="KW-1185">Reference proteome</keyword>
<dbReference type="KEGG" id="pfer:IRI77_21930"/>
<dbReference type="CDD" id="cd03316">
    <property type="entry name" value="MR_like"/>
    <property type="match status" value="1"/>
</dbReference>
<dbReference type="Proteomes" id="UP000593892">
    <property type="component" value="Chromosome"/>
</dbReference>
<dbReference type="GO" id="GO:0016829">
    <property type="term" value="F:lyase activity"/>
    <property type="evidence" value="ECO:0007669"/>
    <property type="project" value="UniProtKB-KW"/>
</dbReference>
<evidence type="ECO:0000313" key="5">
    <source>
        <dbReference type="Proteomes" id="UP000593892"/>
    </source>
</evidence>
<gene>
    <name evidence="4" type="ORF">IRI77_21930</name>
</gene>